<dbReference type="InterPro" id="IPR016155">
    <property type="entry name" value="Mopterin_synth/thiamin_S_b"/>
</dbReference>
<sequence>MAETITVTYFAALVDRAGCRSERLEVAEATVGGLREAIAQRHGPRTGDLARLSAVLDEDRLLRDDAAPIGDEVDLLPPFAGG</sequence>
<dbReference type="RefSeq" id="WP_105942027.1">
    <property type="nucleotide sequence ID" value="NZ_CP027433.1"/>
</dbReference>
<dbReference type="SUPFAM" id="SSF54285">
    <property type="entry name" value="MoaD/ThiS"/>
    <property type="match status" value="1"/>
</dbReference>
<dbReference type="KEGG" id="git:C6V83_08470"/>
<dbReference type="OrthoDB" id="3255135at2"/>
<protein>
    <submittedName>
        <fullName evidence="1">Molybdopterin synthase sulfur carrier subunit</fullName>
    </submittedName>
</protein>
<dbReference type="EMBL" id="CP027433">
    <property type="protein sequence ID" value="AVM00299.1"/>
    <property type="molecule type" value="Genomic_DNA"/>
</dbReference>
<dbReference type="CDD" id="cd00754">
    <property type="entry name" value="Ubl_MoaD"/>
    <property type="match status" value="1"/>
</dbReference>
<evidence type="ECO:0000313" key="1">
    <source>
        <dbReference type="EMBL" id="AVM00299.1"/>
    </source>
</evidence>
<dbReference type="AlphaFoldDB" id="A0A2S0KF48"/>
<dbReference type="Gene3D" id="3.10.20.30">
    <property type="match status" value="1"/>
</dbReference>
<reference evidence="1 2" key="1">
    <citation type="submission" date="2018-03" db="EMBL/GenBank/DDBJ databases">
        <title>Characteristics and genome of n-alkane degrading marine bacteria Gordonia iterans isolated from crude oil contaminated in Tae-an, South Korea.</title>
        <authorList>
            <person name="Lee S.-S."/>
            <person name="Kim H."/>
        </authorList>
    </citation>
    <scope>NUCLEOTIDE SEQUENCE [LARGE SCALE GENOMIC DNA]</scope>
    <source>
        <strain evidence="1 2">Co17</strain>
    </source>
</reference>
<dbReference type="Pfam" id="PF02597">
    <property type="entry name" value="ThiS"/>
    <property type="match status" value="1"/>
</dbReference>
<dbReference type="InterPro" id="IPR003749">
    <property type="entry name" value="ThiS/MoaD-like"/>
</dbReference>
<evidence type="ECO:0000313" key="2">
    <source>
        <dbReference type="Proteomes" id="UP000239814"/>
    </source>
</evidence>
<dbReference type="InterPro" id="IPR012675">
    <property type="entry name" value="Beta-grasp_dom_sf"/>
</dbReference>
<dbReference type="Proteomes" id="UP000239814">
    <property type="component" value="Chromosome"/>
</dbReference>
<keyword evidence="2" id="KW-1185">Reference proteome</keyword>
<organism evidence="1 2">
    <name type="scientific">Gordonia iterans</name>
    <dbReference type="NCBI Taxonomy" id="1004901"/>
    <lineage>
        <taxon>Bacteria</taxon>
        <taxon>Bacillati</taxon>
        <taxon>Actinomycetota</taxon>
        <taxon>Actinomycetes</taxon>
        <taxon>Mycobacteriales</taxon>
        <taxon>Gordoniaceae</taxon>
        <taxon>Gordonia</taxon>
    </lineage>
</organism>
<name>A0A2S0KF48_9ACTN</name>
<proteinExistence type="predicted"/>
<gene>
    <name evidence="1" type="ORF">C6V83_08470</name>
</gene>
<accession>A0A2S0KF48</accession>